<dbReference type="PANTHER" id="PTHR24252:SF7">
    <property type="entry name" value="HYALIN"/>
    <property type="match status" value="1"/>
</dbReference>
<keyword evidence="5 9" id="KW-0378">Hydrolase</keyword>
<feature type="domain" description="Clip" evidence="13">
    <location>
        <begin position="25"/>
        <end position="71"/>
    </location>
</feature>
<dbReference type="GO" id="GO:0006508">
    <property type="term" value="P:proteolysis"/>
    <property type="evidence" value="ECO:0007669"/>
    <property type="project" value="UniProtKB-KW"/>
</dbReference>
<evidence type="ECO:0000256" key="11">
    <source>
        <dbReference type="SAM" id="SignalP"/>
    </source>
</evidence>
<feature type="signal peptide" evidence="11">
    <location>
        <begin position="1"/>
        <end position="20"/>
    </location>
</feature>
<gene>
    <name evidence="14" type="ORF">WA026_010373</name>
</gene>
<keyword evidence="6 9" id="KW-0720">Serine protease</keyword>
<dbReference type="PRINTS" id="PR00722">
    <property type="entry name" value="CHYMOTRYPSIN"/>
</dbReference>
<keyword evidence="4 11" id="KW-0732">Signal</keyword>
<dbReference type="GO" id="GO:0005576">
    <property type="term" value="C:extracellular region"/>
    <property type="evidence" value="ECO:0007669"/>
    <property type="project" value="UniProtKB-SubCell"/>
</dbReference>
<feature type="region of interest" description="Disordered" evidence="10">
    <location>
        <begin position="102"/>
        <end position="145"/>
    </location>
</feature>
<dbReference type="FunFam" id="2.40.10.10:FF:000015">
    <property type="entry name" value="Atrial natriuretic peptide-converting enzyme"/>
    <property type="match status" value="1"/>
</dbReference>
<reference evidence="14 15" key="1">
    <citation type="submission" date="2023-03" db="EMBL/GenBank/DDBJ databases">
        <title>Genome insight into feeding habits of ladybird beetles.</title>
        <authorList>
            <person name="Li H.-S."/>
            <person name="Huang Y.-H."/>
            <person name="Pang H."/>
        </authorList>
    </citation>
    <scope>NUCLEOTIDE SEQUENCE [LARGE SCALE GENOMIC DNA]</scope>
    <source>
        <strain evidence="14">SYSU_2023b</strain>
        <tissue evidence="14">Whole body</tissue>
    </source>
</reference>
<evidence type="ECO:0000256" key="2">
    <source>
        <dbReference type="ARBA" id="ARBA00022525"/>
    </source>
</evidence>
<evidence type="ECO:0000256" key="8">
    <source>
        <dbReference type="ARBA" id="ARBA00024195"/>
    </source>
</evidence>
<evidence type="ECO:0000259" key="13">
    <source>
        <dbReference type="PROSITE" id="PS51888"/>
    </source>
</evidence>
<comment type="similarity">
    <text evidence="8">Belongs to the peptidase S1 family. CLIP subfamily.</text>
</comment>
<keyword evidence="3 9" id="KW-0645">Protease</keyword>
<proteinExistence type="inferred from homology"/>
<dbReference type="PROSITE" id="PS50240">
    <property type="entry name" value="TRYPSIN_DOM"/>
    <property type="match status" value="1"/>
</dbReference>
<dbReference type="Proteomes" id="UP001431783">
    <property type="component" value="Unassembled WGS sequence"/>
</dbReference>
<dbReference type="SUPFAM" id="SSF50494">
    <property type="entry name" value="Trypsin-like serine proteases"/>
    <property type="match status" value="1"/>
</dbReference>
<feature type="compositionally biased region" description="Polar residues" evidence="10">
    <location>
        <begin position="102"/>
        <end position="131"/>
    </location>
</feature>
<accession>A0AAW1VA22</accession>
<dbReference type="PANTHER" id="PTHR24252">
    <property type="entry name" value="ACROSIN-RELATED"/>
    <property type="match status" value="1"/>
</dbReference>
<evidence type="ECO:0000256" key="5">
    <source>
        <dbReference type="ARBA" id="ARBA00022801"/>
    </source>
</evidence>
<evidence type="ECO:0000256" key="6">
    <source>
        <dbReference type="ARBA" id="ARBA00022825"/>
    </source>
</evidence>
<evidence type="ECO:0000256" key="1">
    <source>
        <dbReference type="ARBA" id="ARBA00004613"/>
    </source>
</evidence>
<dbReference type="InterPro" id="IPR001314">
    <property type="entry name" value="Peptidase_S1A"/>
</dbReference>
<keyword evidence="2" id="KW-0964">Secreted</keyword>
<comment type="subcellular location">
    <subcellularLocation>
        <location evidence="1">Secreted</location>
    </subcellularLocation>
</comment>
<dbReference type="InterPro" id="IPR001254">
    <property type="entry name" value="Trypsin_dom"/>
</dbReference>
<protein>
    <submittedName>
        <fullName evidence="14">Uncharacterized protein</fullName>
    </submittedName>
</protein>
<evidence type="ECO:0000259" key="12">
    <source>
        <dbReference type="PROSITE" id="PS50240"/>
    </source>
</evidence>
<comment type="caution">
    <text evidence="14">The sequence shown here is derived from an EMBL/GenBank/DDBJ whole genome shotgun (WGS) entry which is preliminary data.</text>
</comment>
<dbReference type="PROSITE" id="PS00135">
    <property type="entry name" value="TRYPSIN_SER"/>
    <property type="match status" value="1"/>
</dbReference>
<dbReference type="Gene3D" id="2.40.10.10">
    <property type="entry name" value="Trypsin-like serine proteases"/>
    <property type="match status" value="1"/>
</dbReference>
<dbReference type="SMART" id="SM00020">
    <property type="entry name" value="Tryp_SPc"/>
    <property type="match status" value="1"/>
</dbReference>
<dbReference type="InterPro" id="IPR033116">
    <property type="entry name" value="TRYPSIN_SER"/>
</dbReference>
<organism evidence="14 15">
    <name type="scientific">Henosepilachna vigintioctopunctata</name>
    <dbReference type="NCBI Taxonomy" id="420089"/>
    <lineage>
        <taxon>Eukaryota</taxon>
        <taxon>Metazoa</taxon>
        <taxon>Ecdysozoa</taxon>
        <taxon>Arthropoda</taxon>
        <taxon>Hexapoda</taxon>
        <taxon>Insecta</taxon>
        <taxon>Pterygota</taxon>
        <taxon>Neoptera</taxon>
        <taxon>Endopterygota</taxon>
        <taxon>Coleoptera</taxon>
        <taxon>Polyphaga</taxon>
        <taxon>Cucujiformia</taxon>
        <taxon>Coccinelloidea</taxon>
        <taxon>Coccinellidae</taxon>
        <taxon>Epilachninae</taxon>
        <taxon>Epilachnini</taxon>
        <taxon>Henosepilachna</taxon>
    </lineage>
</organism>
<feature type="domain" description="Peptidase S1" evidence="12">
    <location>
        <begin position="201"/>
        <end position="446"/>
    </location>
</feature>
<dbReference type="InterPro" id="IPR009003">
    <property type="entry name" value="Peptidase_S1_PA"/>
</dbReference>
<evidence type="ECO:0000256" key="3">
    <source>
        <dbReference type="ARBA" id="ARBA00022670"/>
    </source>
</evidence>
<dbReference type="InterPro" id="IPR018114">
    <property type="entry name" value="TRYPSIN_HIS"/>
</dbReference>
<evidence type="ECO:0000313" key="15">
    <source>
        <dbReference type="Proteomes" id="UP001431783"/>
    </source>
</evidence>
<evidence type="ECO:0000256" key="10">
    <source>
        <dbReference type="SAM" id="MobiDB-lite"/>
    </source>
</evidence>
<dbReference type="PROSITE" id="PS00134">
    <property type="entry name" value="TRYPSIN_HIS"/>
    <property type="match status" value="1"/>
</dbReference>
<dbReference type="Pfam" id="PF00089">
    <property type="entry name" value="Trypsin"/>
    <property type="match status" value="1"/>
</dbReference>
<dbReference type="InterPro" id="IPR022700">
    <property type="entry name" value="CLIP"/>
</dbReference>
<dbReference type="AlphaFoldDB" id="A0AAW1VA22"/>
<feature type="chain" id="PRO_5043934802" evidence="11">
    <location>
        <begin position="21"/>
        <end position="446"/>
    </location>
</feature>
<evidence type="ECO:0000256" key="7">
    <source>
        <dbReference type="ARBA" id="ARBA00023157"/>
    </source>
</evidence>
<evidence type="ECO:0000256" key="9">
    <source>
        <dbReference type="RuleBase" id="RU363034"/>
    </source>
</evidence>
<name>A0AAW1VA22_9CUCU</name>
<dbReference type="EMBL" id="JARQZJ010000125">
    <property type="protein sequence ID" value="KAK9890263.1"/>
    <property type="molecule type" value="Genomic_DNA"/>
</dbReference>
<dbReference type="CDD" id="cd00190">
    <property type="entry name" value="Tryp_SPc"/>
    <property type="match status" value="1"/>
</dbReference>
<sequence>MGYHLCVVFVLILICHVSVSQVGNRCYMRNTRIAGICKISSDCPEVEEQARNGVDPTVCGYFQLTIPIVCCETNSFADGDFQSPSKPSDSFSNGDYNNNGAFVSKPQSSRPNPTSSSNIYFFNRPSTTSERNFPDRGDDSDSIVYPNEISSNNNYLRKSEAKCLEYTKPLNDVVQAIALVTDTEVVNINIEKCENNGVPLIVGGEPAAPGEFPFMAALGFIVEDEVEWRCGATLISEYFVVTAAHCTHTRDAGSPKIVRLGEIDLTKKNGRTHFDYSIDKIVAHPDYSYPQKYNDIALIKVKRKIKFSKYIRPACLYVHSNIVEELSIATGYGKEEYAASENKNKLMKVALHVLENDRCSRTFGGDRKSLPRGIISSMICAGELKGGKDTCQGDSGGPLVVTKKNNQCKFYLIGITSFGKSCGEVNAPAIYTRVSEYISWIENIVW</sequence>
<evidence type="ECO:0000256" key="4">
    <source>
        <dbReference type="ARBA" id="ARBA00022729"/>
    </source>
</evidence>
<keyword evidence="7" id="KW-1015">Disulfide bond</keyword>
<dbReference type="InterPro" id="IPR043504">
    <property type="entry name" value="Peptidase_S1_PA_chymotrypsin"/>
</dbReference>
<keyword evidence="15" id="KW-1185">Reference proteome</keyword>
<dbReference type="GO" id="GO:0004252">
    <property type="term" value="F:serine-type endopeptidase activity"/>
    <property type="evidence" value="ECO:0007669"/>
    <property type="project" value="InterPro"/>
</dbReference>
<dbReference type="PROSITE" id="PS51888">
    <property type="entry name" value="CLIP"/>
    <property type="match status" value="1"/>
</dbReference>
<evidence type="ECO:0000313" key="14">
    <source>
        <dbReference type="EMBL" id="KAK9890263.1"/>
    </source>
</evidence>